<protein>
    <submittedName>
        <fullName evidence="2">SOSS complex subunit B</fullName>
    </submittedName>
</protein>
<dbReference type="GO" id="GO:0010212">
    <property type="term" value="P:response to ionizing radiation"/>
    <property type="evidence" value="ECO:0007669"/>
    <property type="project" value="TreeGrafter"/>
</dbReference>
<dbReference type="Gene3D" id="2.40.50.140">
    <property type="entry name" value="Nucleic acid-binding proteins"/>
    <property type="match status" value="1"/>
</dbReference>
<keyword evidence="1" id="KW-0238">DNA-binding</keyword>
<sequence length="103" mass="11527">MQKQSWMKLKDLTPAASNSINATVILVEKGSTIEEGKEKTKTCVALVADETACVNFQMWGAECEAFHPGDIIRISKGIFCHTPKRQGHDRTHFKQTAFVFLET</sequence>
<dbReference type="GO" id="GO:0003677">
    <property type="term" value="F:DNA binding"/>
    <property type="evidence" value="ECO:0007669"/>
    <property type="project" value="UniProtKB-KW"/>
</dbReference>
<comment type="caution">
    <text evidence="2">The sequence shown here is derived from an EMBL/GenBank/DDBJ whole genome shotgun (WGS) entry which is preliminary data.</text>
</comment>
<proteinExistence type="predicted"/>
<organism evidence="2 3">
    <name type="scientific">Rhynchospora pubera</name>
    <dbReference type="NCBI Taxonomy" id="906938"/>
    <lineage>
        <taxon>Eukaryota</taxon>
        <taxon>Viridiplantae</taxon>
        <taxon>Streptophyta</taxon>
        <taxon>Embryophyta</taxon>
        <taxon>Tracheophyta</taxon>
        <taxon>Spermatophyta</taxon>
        <taxon>Magnoliopsida</taxon>
        <taxon>Liliopsida</taxon>
        <taxon>Poales</taxon>
        <taxon>Cyperaceae</taxon>
        <taxon>Cyperoideae</taxon>
        <taxon>Rhynchosporeae</taxon>
        <taxon>Rhynchospora</taxon>
    </lineage>
</organism>
<dbReference type="PANTHER" id="PTHR13356">
    <property type="entry name" value="OB FOLD NUCLEIC ACID BINDING PROTEIN-RELATED"/>
    <property type="match status" value="1"/>
</dbReference>
<dbReference type="PANTHER" id="PTHR13356:SF0">
    <property type="entry name" value="SOSS COMPLEX SUBUNIT B HOMOLOG"/>
    <property type="match status" value="1"/>
</dbReference>
<dbReference type="AlphaFoldDB" id="A0AAV8F232"/>
<dbReference type="InterPro" id="IPR012340">
    <property type="entry name" value="NA-bd_OB-fold"/>
</dbReference>
<dbReference type="GO" id="GO:0070876">
    <property type="term" value="C:SOSS complex"/>
    <property type="evidence" value="ECO:0007669"/>
    <property type="project" value="TreeGrafter"/>
</dbReference>
<keyword evidence="3" id="KW-1185">Reference proteome</keyword>
<dbReference type="EMBL" id="JAMFTS010000002">
    <property type="protein sequence ID" value="KAJ4787477.1"/>
    <property type="molecule type" value="Genomic_DNA"/>
</dbReference>
<accession>A0AAV8F232</accession>
<gene>
    <name evidence="2" type="ORF">LUZ62_038723</name>
</gene>
<dbReference type="InterPro" id="IPR051231">
    <property type="entry name" value="SOSS-B"/>
</dbReference>
<name>A0AAV8F232_9POAL</name>
<dbReference type="SUPFAM" id="SSF50249">
    <property type="entry name" value="Nucleic acid-binding proteins"/>
    <property type="match status" value="1"/>
</dbReference>
<evidence type="ECO:0000313" key="2">
    <source>
        <dbReference type="EMBL" id="KAJ4787477.1"/>
    </source>
</evidence>
<dbReference type="GO" id="GO:0000724">
    <property type="term" value="P:double-strand break repair via homologous recombination"/>
    <property type="evidence" value="ECO:0007669"/>
    <property type="project" value="TreeGrafter"/>
</dbReference>
<dbReference type="Proteomes" id="UP001140206">
    <property type="component" value="Chromosome 2"/>
</dbReference>
<evidence type="ECO:0000313" key="3">
    <source>
        <dbReference type="Proteomes" id="UP001140206"/>
    </source>
</evidence>
<dbReference type="GO" id="GO:0044818">
    <property type="term" value="P:mitotic G2/M transition checkpoint"/>
    <property type="evidence" value="ECO:0007669"/>
    <property type="project" value="TreeGrafter"/>
</dbReference>
<evidence type="ECO:0000256" key="1">
    <source>
        <dbReference type="ARBA" id="ARBA00023125"/>
    </source>
</evidence>
<reference evidence="2" key="1">
    <citation type="submission" date="2022-08" db="EMBL/GenBank/DDBJ databases">
        <authorList>
            <person name="Marques A."/>
        </authorList>
    </citation>
    <scope>NUCLEOTIDE SEQUENCE</scope>
    <source>
        <strain evidence="2">RhyPub2mFocal</strain>
        <tissue evidence="2">Leaves</tissue>
    </source>
</reference>